<comment type="caution">
    <text evidence="3">The sequence shown here is derived from an EMBL/GenBank/DDBJ whole genome shotgun (WGS) entry which is preliminary data.</text>
</comment>
<accession>A0A412G641</accession>
<dbReference type="InterPro" id="IPR002901">
    <property type="entry name" value="MGlyc_endo_b_GlcNAc-like_dom"/>
</dbReference>
<protein>
    <recommendedName>
        <fullName evidence="2">Mannosyl-glycoprotein endo-beta-N-acetylglucosamidase-like domain-containing protein</fullName>
    </recommendedName>
</protein>
<dbReference type="Gene3D" id="2.60.40.3630">
    <property type="match status" value="1"/>
</dbReference>
<keyword evidence="1" id="KW-1133">Transmembrane helix</keyword>
<dbReference type="Pfam" id="PF01832">
    <property type="entry name" value="Glucosaminidase"/>
    <property type="match status" value="1"/>
</dbReference>
<keyword evidence="1" id="KW-0472">Membrane</keyword>
<dbReference type="AlphaFoldDB" id="A0A412G641"/>
<reference evidence="3 4" key="1">
    <citation type="submission" date="2018-08" db="EMBL/GenBank/DDBJ databases">
        <title>A genome reference for cultivated species of the human gut microbiota.</title>
        <authorList>
            <person name="Zou Y."/>
            <person name="Xue W."/>
            <person name="Luo G."/>
        </authorList>
    </citation>
    <scope>NUCLEOTIDE SEQUENCE [LARGE SCALE GENOMIC DNA]</scope>
    <source>
        <strain evidence="3 4">AF24-29</strain>
    </source>
</reference>
<gene>
    <name evidence="3" type="ORF">DWY25_00230</name>
</gene>
<organism evidence="3 4">
    <name type="scientific">Holdemania filiformis</name>
    <dbReference type="NCBI Taxonomy" id="61171"/>
    <lineage>
        <taxon>Bacteria</taxon>
        <taxon>Bacillati</taxon>
        <taxon>Bacillota</taxon>
        <taxon>Erysipelotrichia</taxon>
        <taxon>Erysipelotrichales</taxon>
        <taxon>Erysipelotrichaceae</taxon>
        <taxon>Holdemania</taxon>
    </lineage>
</organism>
<dbReference type="InterPro" id="IPR022038">
    <property type="entry name" value="Ig-like_bact"/>
</dbReference>
<dbReference type="Gene3D" id="1.10.530.10">
    <property type="match status" value="1"/>
</dbReference>
<dbReference type="EMBL" id="QRUP01000001">
    <property type="protein sequence ID" value="RGR76753.1"/>
    <property type="molecule type" value="Genomic_DNA"/>
</dbReference>
<evidence type="ECO:0000313" key="4">
    <source>
        <dbReference type="Proteomes" id="UP000284178"/>
    </source>
</evidence>
<dbReference type="Pfam" id="PF07523">
    <property type="entry name" value="Big_3"/>
    <property type="match status" value="1"/>
</dbReference>
<dbReference type="Proteomes" id="UP000284178">
    <property type="component" value="Unassembled WGS sequence"/>
</dbReference>
<feature type="transmembrane region" description="Helical" evidence="1">
    <location>
        <begin position="903"/>
        <end position="924"/>
    </location>
</feature>
<evidence type="ECO:0000313" key="3">
    <source>
        <dbReference type="EMBL" id="RGR76753.1"/>
    </source>
</evidence>
<sequence length="948" mass="104884">MAARSELISDAKTFTMNLSEFPLAFRRSKMRKQGKKWAVFLLCCLLLPVTPVKAETTVIEVVDYRDGQETVLQTFSTVKSAADYYAKHRDDASVANLGVRQDGKLIALDQGIVFFASEGCKVNTEYKDADTGNDGYLNGCYGADGAALDTDFTRMQVDFKISGVRGRVKLAEVTLVPLDQAGNLSSYTIRDGRLYHQIRQSQSSSRYATMIDLGPVPAYLSSAAQLYSYDGHYFYEDPAVMLQDYRKGSTASSVNPAEPFYFYYQYLSHRSLSFYTEAELTDYFQKTLGIDQSIVSYQDRDRNSVHDTLNQSLYYGEEGAFLQAQSLYGSNALMMLALSMNESASGRSSLSFTRNNLFGHAAYDSDVEANAKRYFKLSSSILSHAKTYVSASYLNPKKFQYHGGFFGDKASGMNVSYASDPYWGEKAASYYMQLDEAMGLKDLNQLTLGIHTENTSLKILSEPAASAEVLYTTGKTAPLALVLLEKLENGEGTWYKVQSEAAVAEDFTYRFEDCIGYLPSSSFQLILNADRLNTLQLKSAVFDAGEGTFPQGGSRIEIDLLENSEPYAPEPTREGGVFVGWQENNGVYTAEYKEIQSISMISLPKQQFASGSRIDLKEGSVLVQYADGTQEEKPLTSSMVSGFDMNADGPQTVTVSVGTATTSYDIKVSEPLTQAQDALKEDLQALIDAIDPAAVTEQQKTDLIQLKQRLDTTEVSAWTIAQIRSLDALLKPLLDGQRSLILKSKDSQFAVSGLSLALPQKNPGQKKGIPDTYKLTLKETAPEAEVQAQVKTIASGNGAEIEQWFSVSGQKNYDKKLTLRTPLCVTMSLPEGWDSSKKVTVWRLEAGDVIQMPTTQSASTLTFSTEALGQFVLVSRQTVNQYEDAAPVEVMTIDQNGLDWPQLMIKALAAVIALLVLFITVLVLQRRADKKRRRALARRAKRQRASRR</sequence>
<keyword evidence="4" id="KW-1185">Reference proteome</keyword>
<dbReference type="SMART" id="SM00047">
    <property type="entry name" value="LYZ2"/>
    <property type="match status" value="1"/>
</dbReference>
<proteinExistence type="predicted"/>
<keyword evidence="1" id="KW-0812">Transmembrane</keyword>
<name>A0A412G641_9FIRM</name>
<evidence type="ECO:0000259" key="2">
    <source>
        <dbReference type="SMART" id="SM00047"/>
    </source>
</evidence>
<feature type="domain" description="Mannosyl-glycoprotein endo-beta-N-acetylglucosamidase-like" evidence="2">
    <location>
        <begin position="306"/>
        <end position="442"/>
    </location>
</feature>
<evidence type="ECO:0000256" key="1">
    <source>
        <dbReference type="SAM" id="Phobius"/>
    </source>
</evidence>
<dbReference type="GO" id="GO:0004040">
    <property type="term" value="F:amidase activity"/>
    <property type="evidence" value="ECO:0007669"/>
    <property type="project" value="InterPro"/>
</dbReference>